<sequence length="62" mass="6970">MTFQTFMLAIGLMLVLEGIGPCLFPNKWRAYMLEISQQNQRVLQRIGGSILVSGIVLLIIFS</sequence>
<dbReference type="InterPro" id="IPR019201">
    <property type="entry name" value="DUF2065"/>
</dbReference>
<evidence type="ECO:0000313" key="3">
    <source>
        <dbReference type="Proteomes" id="UP000613743"/>
    </source>
</evidence>
<dbReference type="EMBL" id="BMPZ01000003">
    <property type="protein sequence ID" value="GGI79450.1"/>
    <property type="molecule type" value="Genomic_DNA"/>
</dbReference>
<dbReference type="AlphaFoldDB" id="A0A917NB05"/>
<organism evidence="2 3">
    <name type="scientific">Shewanella gelidii</name>
    <dbReference type="NCBI Taxonomy" id="1642821"/>
    <lineage>
        <taxon>Bacteria</taxon>
        <taxon>Pseudomonadati</taxon>
        <taxon>Pseudomonadota</taxon>
        <taxon>Gammaproteobacteria</taxon>
        <taxon>Alteromonadales</taxon>
        <taxon>Shewanellaceae</taxon>
        <taxon>Shewanella</taxon>
    </lineage>
</organism>
<comment type="caution">
    <text evidence="2">The sequence shown here is derived from an EMBL/GenBank/DDBJ whole genome shotgun (WGS) entry which is preliminary data.</text>
</comment>
<dbReference type="RefSeq" id="WP_188919656.1">
    <property type="nucleotide sequence ID" value="NZ_BMPZ01000003.1"/>
</dbReference>
<dbReference type="Proteomes" id="UP000613743">
    <property type="component" value="Unassembled WGS sequence"/>
</dbReference>
<proteinExistence type="predicted"/>
<keyword evidence="1" id="KW-0472">Membrane</keyword>
<accession>A0A917NB05</accession>
<keyword evidence="1" id="KW-1133">Transmembrane helix</keyword>
<protein>
    <recommendedName>
        <fullName evidence="4">DUF2065 domain-containing protein</fullName>
    </recommendedName>
</protein>
<feature type="transmembrane region" description="Helical" evidence="1">
    <location>
        <begin position="42"/>
        <end position="61"/>
    </location>
</feature>
<evidence type="ECO:0008006" key="4">
    <source>
        <dbReference type="Google" id="ProtNLM"/>
    </source>
</evidence>
<gene>
    <name evidence="2" type="ORF">GCM10009332_16070</name>
</gene>
<dbReference type="PANTHER" id="PTHR38602:SF1">
    <property type="entry name" value="INNER MEMBRANE PROTEIN"/>
    <property type="match status" value="1"/>
</dbReference>
<evidence type="ECO:0000256" key="1">
    <source>
        <dbReference type="SAM" id="Phobius"/>
    </source>
</evidence>
<keyword evidence="1" id="KW-0812">Transmembrane</keyword>
<reference evidence="2" key="2">
    <citation type="submission" date="2020-09" db="EMBL/GenBank/DDBJ databases">
        <authorList>
            <person name="Sun Q."/>
            <person name="Ohkuma M."/>
        </authorList>
    </citation>
    <scope>NUCLEOTIDE SEQUENCE</scope>
    <source>
        <strain evidence="2">JCM 30804</strain>
    </source>
</reference>
<name>A0A917NB05_9GAMM</name>
<dbReference type="PANTHER" id="PTHR38602">
    <property type="entry name" value="INNER MEMBRANE PROTEIN-RELATED"/>
    <property type="match status" value="1"/>
</dbReference>
<dbReference type="Pfam" id="PF09838">
    <property type="entry name" value="DUF2065"/>
    <property type="match status" value="1"/>
</dbReference>
<evidence type="ECO:0000313" key="2">
    <source>
        <dbReference type="EMBL" id="GGI79450.1"/>
    </source>
</evidence>
<keyword evidence="3" id="KW-1185">Reference proteome</keyword>
<reference evidence="2" key="1">
    <citation type="journal article" date="2014" name="Int. J. Syst. Evol. Microbiol.">
        <title>Complete genome sequence of Corynebacterium casei LMG S-19264T (=DSM 44701T), isolated from a smear-ripened cheese.</title>
        <authorList>
            <consortium name="US DOE Joint Genome Institute (JGI-PGF)"/>
            <person name="Walter F."/>
            <person name="Albersmeier A."/>
            <person name="Kalinowski J."/>
            <person name="Ruckert C."/>
        </authorList>
    </citation>
    <scope>NUCLEOTIDE SEQUENCE</scope>
    <source>
        <strain evidence="2">JCM 30804</strain>
    </source>
</reference>